<dbReference type="PANTHER" id="PTHR43744">
    <property type="entry name" value="ABC TRANSPORTER PERMEASE PROTEIN MG189-RELATED-RELATED"/>
    <property type="match status" value="1"/>
</dbReference>
<feature type="transmembrane region" description="Helical" evidence="7">
    <location>
        <begin position="88"/>
        <end position="112"/>
    </location>
</feature>
<keyword evidence="2 7" id="KW-0813">Transport</keyword>
<dbReference type="SUPFAM" id="SSF161098">
    <property type="entry name" value="MetI-like"/>
    <property type="match status" value="1"/>
</dbReference>
<feature type="transmembrane region" description="Helical" evidence="7">
    <location>
        <begin position="124"/>
        <end position="144"/>
    </location>
</feature>
<name>A0A9X2B1R8_9BACL</name>
<evidence type="ECO:0000256" key="7">
    <source>
        <dbReference type="RuleBase" id="RU363032"/>
    </source>
</evidence>
<feature type="transmembrane region" description="Helical" evidence="7">
    <location>
        <begin position="198"/>
        <end position="220"/>
    </location>
</feature>
<evidence type="ECO:0000256" key="1">
    <source>
        <dbReference type="ARBA" id="ARBA00004651"/>
    </source>
</evidence>
<keyword evidence="4 7" id="KW-0812">Transmembrane</keyword>
<feature type="transmembrane region" description="Helical" evidence="7">
    <location>
        <begin position="28"/>
        <end position="52"/>
    </location>
</feature>
<dbReference type="AlphaFoldDB" id="A0A9X2B1R8"/>
<evidence type="ECO:0000313" key="9">
    <source>
        <dbReference type="EMBL" id="MCJ8011804.1"/>
    </source>
</evidence>
<reference evidence="9" key="1">
    <citation type="submission" date="2022-04" db="EMBL/GenBank/DDBJ databases">
        <title>Paenibacillus mangrovi sp. nov., a novel endophytic bacterium isolated from bark of Kandelia candel.</title>
        <authorList>
            <person name="Tuo L."/>
        </authorList>
    </citation>
    <scope>NUCLEOTIDE SEQUENCE</scope>
    <source>
        <strain evidence="9">KQZ6P-2</strain>
    </source>
</reference>
<keyword evidence="5 7" id="KW-1133">Transmembrane helix</keyword>
<evidence type="ECO:0000313" key="10">
    <source>
        <dbReference type="Proteomes" id="UP001139347"/>
    </source>
</evidence>
<comment type="subcellular location">
    <subcellularLocation>
        <location evidence="1 7">Cell membrane</location>
        <topology evidence="1 7">Multi-pass membrane protein</topology>
    </subcellularLocation>
</comment>
<accession>A0A9X2B1R8</accession>
<dbReference type="Pfam" id="PF00528">
    <property type="entry name" value="BPD_transp_1"/>
    <property type="match status" value="1"/>
</dbReference>
<feature type="transmembrane region" description="Helical" evidence="7">
    <location>
        <begin position="156"/>
        <end position="177"/>
    </location>
</feature>
<dbReference type="GO" id="GO:0055085">
    <property type="term" value="P:transmembrane transport"/>
    <property type="evidence" value="ECO:0007669"/>
    <property type="project" value="InterPro"/>
</dbReference>
<dbReference type="CDD" id="cd06261">
    <property type="entry name" value="TM_PBP2"/>
    <property type="match status" value="1"/>
</dbReference>
<comment type="similarity">
    <text evidence="7">Belongs to the binding-protein-dependent transport system permease family.</text>
</comment>
<sequence>MPASQVAIHKKAVKSSFESKESQWSSRIINLFFCALSILFIIPLLLVISISFTDEKTLLQSGYHLIPEKFSLEAYSLIFKSPGVLLNAYGITILVTVIGTVVGLFLTSLTAYTISRKDYRYRRIMTLYVFFTTLFSGGLVPFYIMITQYLHLKDTIWALIVPYLLNPFYILVMKGFMDKTPMEVIESGKIDGASEWRIFFIIVLPLTLPALVTIGLFISFQYWNDWWLGLLFIDNQHLIPLQLMLYRVMSTIEYLSNNISSVNVSVDMTQFPSLSARMAMAVLAAGPMMIVFPMLQRFFVSGLTVGSVKG</sequence>
<evidence type="ECO:0000256" key="6">
    <source>
        <dbReference type="ARBA" id="ARBA00023136"/>
    </source>
</evidence>
<dbReference type="Gene3D" id="1.10.3720.10">
    <property type="entry name" value="MetI-like"/>
    <property type="match status" value="1"/>
</dbReference>
<dbReference type="InterPro" id="IPR000515">
    <property type="entry name" value="MetI-like"/>
</dbReference>
<dbReference type="GO" id="GO:0005886">
    <property type="term" value="C:plasma membrane"/>
    <property type="evidence" value="ECO:0007669"/>
    <property type="project" value="UniProtKB-SubCell"/>
</dbReference>
<protein>
    <submittedName>
        <fullName evidence="9">Carbohydrate ABC transporter permease</fullName>
    </submittedName>
</protein>
<evidence type="ECO:0000256" key="2">
    <source>
        <dbReference type="ARBA" id="ARBA00022448"/>
    </source>
</evidence>
<evidence type="ECO:0000259" key="8">
    <source>
        <dbReference type="PROSITE" id="PS50928"/>
    </source>
</evidence>
<keyword evidence="3" id="KW-1003">Cell membrane</keyword>
<gene>
    <name evidence="9" type="ORF">MUG84_08620</name>
</gene>
<evidence type="ECO:0000256" key="5">
    <source>
        <dbReference type="ARBA" id="ARBA00022989"/>
    </source>
</evidence>
<organism evidence="9 10">
    <name type="scientific">Paenibacillus mangrovi</name>
    <dbReference type="NCBI Taxonomy" id="2931978"/>
    <lineage>
        <taxon>Bacteria</taxon>
        <taxon>Bacillati</taxon>
        <taxon>Bacillota</taxon>
        <taxon>Bacilli</taxon>
        <taxon>Bacillales</taxon>
        <taxon>Paenibacillaceae</taxon>
        <taxon>Paenibacillus</taxon>
    </lineage>
</organism>
<feature type="transmembrane region" description="Helical" evidence="7">
    <location>
        <begin position="278"/>
        <end position="299"/>
    </location>
</feature>
<evidence type="ECO:0000256" key="3">
    <source>
        <dbReference type="ARBA" id="ARBA00022475"/>
    </source>
</evidence>
<dbReference type="PROSITE" id="PS50928">
    <property type="entry name" value="ABC_TM1"/>
    <property type="match status" value="1"/>
</dbReference>
<proteinExistence type="inferred from homology"/>
<feature type="domain" description="ABC transmembrane type-1" evidence="8">
    <location>
        <begin position="89"/>
        <end position="295"/>
    </location>
</feature>
<dbReference type="EMBL" id="JALIRP010000003">
    <property type="protein sequence ID" value="MCJ8011804.1"/>
    <property type="molecule type" value="Genomic_DNA"/>
</dbReference>
<dbReference type="RefSeq" id="WP_244723718.1">
    <property type="nucleotide sequence ID" value="NZ_JALIRP010000003.1"/>
</dbReference>
<dbReference type="PANTHER" id="PTHR43744:SF9">
    <property type="entry name" value="POLYGALACTURONAN_RHAMNOGALACTURONAN TRANSPORT SYSTEM PERMEASE PROTEIN YTCP"/>
    <property type="match status" value="1"/>
</dbReference>
<dbReference type="Proteomes" id="UP001139347">
    <property type="component" value="Unassembled WGS sequence"/>
</dbReference>
<dbReference type="InterPro" id="IPR035906">
    <property type="entry name" value="MetI-like_sf"/>
</dbReference>
<evidence type="ECO:0000256" key="4">
    <source>
        <dbReference type="ARBA" id="ARBA00022692"/>
    </source>
</evidence>
<keyword evidence="6 7" id="KW-0472">Membrane</keyword>
<keyword evidence="10" id="KW-1185">Reference proteome</keyword>
<comment type="caution">
    <text evidence="9">The sequence shown here is derived from an EMBL/GenBank/DDBJ whole genome shotgun (WGS) entry which is preliminary data.</text>
</comment>